<evidence type="ECO:0000313" key="1">
    <source>
        <dbReference type="EMBL" id="SDP77042.1"/>
    </source>
</evidence>
<organism evidence="1 2">
    <name type="scientific">Lentzea jiangxiensis</name>
    <dbReference type="NCBI Taxonomy" id="641025"/>
    <lineage>
        <taxon>Bacteria</taxon>
        <taxon>Bacillati</taxon>
        <taxon>Actinomycetota</taxon>
        <taxon>Actinomycetes</taxon>
        <taxon>Pseudonocardiales</taxon>
        <taxon>Pseudonocardiaceae</taxon>
        <taxon>Lentzea</taxon>
    </lineage>
</organism>
<dbReference type="AlphaFoldDB" id="A0A1H0VER6"/>
<accession>A0A1H0VER6</accession>
<name>A0A1H0VER6_9PSEU</name>
<keyword evidence="1" id="KW-0645">Protease</keyword>
<protein>
    <submittedName>
        <fullName evidence="1">Muramoyltetrapeptide carboxypeptidase</fullName>
    </submittedName>
</protein>
<sequence length="50" mass="5101">MLRDRLEPLGVPLIGGIDAGHGDDPLSLPLEPVAELDADAGTLTVGPAVR</sequence>
<evidence type="ECO:0000313" key="2">
    <source>
        <dbReference type="Proteomes" id="UP000199691"/>
    </source>
</evidence>
<dbReference type="InterPro" id="IPR027461">
    <property type="entry name" value="Carboxypeptidase_A_C_sf"/>
</dbReference>
<dbReference type="EMBL" id="FNIX01000014">
    <property type="protein sequence ID" value="SDP77042.1"/>
    <property type="molecule type" value="Genomic_DNA"/>
</dbReference>
<dbReference type="STRING" id="641025.SAMN05421507_11486"/>
<keyword evidence="1" id="KW-0121">Carboxypeptidase</keyword>
<keyword evidence="2" id="KW-1185">Reference proteome</keyword>
<reference evidence="2" key="1">
    <citation type="submission" date="2016-10" db="EMBL/GenBank/DDBJ databases">
        <authorList>
            <person name="Varghese N."/>
            <person name="Submissions S."/>
        </authorList>
    </citation>
    <scope>NUCLEOTIDE SEQUENCE [LARGE SCALE GENOMIC DNA]</scope>
    <source>
        <strain evidence="2">CGMCC 4.6609</strain>
    </source>
</reference>
<proteinExistence type="predicted"/>
<dbReference type="SUPFAM" id="SSF141986">
    <property type="entry name" value="LD-carboxypeptidase A C-terminal domain-like"/>
    <property type="match status" value="1"/>
</dbReference>
<dbReference type="Gene3D" id="3.50.30.60">
    <property type="entry name" value="LD-carboxypeptidase A C-terminal domain-like"/>
    <property type="match status" value="1"/>
</dbReference>
<gene>
    <name evidence="1" type="ORF">SAMN05421507_11486</name>
</gene>
<dbReference type="GO" id="GO:0004180">
    <property type="term" value="F:carboxypeptidase activity"/>
    <property type="evidence" value="ECO:0007669"/>
    <property type="project" value="UniProtKB-KW"/>
</dbReference>
<dbReference type="Proteomes" id="UP000199691">
    <property type="component" value="Unassembled WGS sequence"/>
</dbReference>
<keyword evidence="1" id="KW-0378">Hydrolase</keyword>